<evidence type="ECO:0000313" key="2">
    <source>
        <dbReference type="Proteomes" id="UP000016933"/>
    </source>
</evidence>
<dbReference type="EMBL" id="KB446545">
    <property type="protein sequence ID" value="EME39516.1"/>
    <property type="molecule type" value="Genomic_DNA"/>
</dbReference>
<accession>M2YKL6</accession>
<reference evidence="2" key="1">
    <citation type="journal article" date="2012" name="PLoS Genet.">
        <title>The genomes of the fungal plant pathogens Cladosporium fulvum and Dothistroma septosporum reveal adaptation to different hosts and lifestyles but also signatures of common ancestry.</title>
        <authorList>
            <person name="de Wit P.J.G.M."/>
            <person name="van der Burgt A."/>
            <person name="Oekmen B."/>
            <person name="Stergiopoulos I."/>
            <person name="Abd-Elsalam K.A."/>
            <person name="Aerts A.L."/>
            <person name="Bahkali A.H."/>
            <person name="Beenen H.G."/>
            <person name="Chettri P."/>
            <person name="Cox M.P."/>
            <person name="Datema E."/>
            <person name="de Vries R.P."/>
            <person name="Dhillon B."/>
            <person name="Ganley A.R."/>
            <person name="Griffiths S.A."/>
            <person name="Guo Y."/>
            <person name="Hamelin R.C."/>
            <person name="Henrissat B."/>
            <person name="Kabir M.S."/>
            <person name="Jashni M.K."/>
            <person name="Kema G."/>
            <person name="Klaubauf S."/>
            <person name="Lapidus A."/>
            <person name="Levasseur A."/>
            <person name="Lindquist E."/>
            <person name="Mehrabi R."/>
            <person name="Ohm R.A."/>
            <person name="Owen T.J."/>
            <person name="Salamov A."/>
            <person name="Schwelm A."/>
            <person name="Schijlen E."/>
            <person name="Sun H."/>
            <person name="van den Burg H.A."/>
            <person name="van Ham R.C.H.J."/>
            <person name="Zhang S."/>
            <person name="Goodwin S.B."/>
            <person name="Grigoriev I.V."/>
            <person name="Collemare J."/>
            <person name="Bradshaw R.E."/>
        </authorList>
    </citation>
    <scope>NUCLEOTIDE SEQUENCE [LARGE SCALE GENOMIC DNA]</scope>
    <source>
        <strain evidence="2">NZE10 / CBS 128990</strain>
    </source>
</reference>
<feature type="non-terminal residue" evidence="1">
    <location>
        <position position="1"/>
    </location>
</feature>
<gene>
    <name evidence="1" type="ORF">DOTSEDRAFT_47999</name>
</gene>
<organism evidence="1 2">
    <name type="scientific">Dothistroma septosporum (strain NZE10 / CBS 128990)</name>
    <name type="common">Red band needle blight fungus</name>
    <name type="synonym">Mycosphaerella pini</name>
    <dbReference type="NCBI Taxonomy" id="675120"/>
    <lineage>
        <taxon>Eukaryota</taxon>
        <taxon>Fungi</taxon>
        <taxon>Dikarya</taxon>
        <taxon>Ascomycota</taxon>
        <taxon>Pezizomycotina</taxon>
        <taxon>Dothideomycetes</taxon>
        <taxon>Dothideomycetidae</taxon>
        <taxon>Mycosphaerellales</taxon>
        <taxon>Mycosphaerellaceae</taxon>
        <taxon>Dothistroma</taxon>
    </lineage>
</organism>
<dbReference type="HOGENOM" id="CLU_2729101_0_0_1"/>
<protein>
    <submittedName>
        <fullName evidence="1">Uncharacterized protein</fullName>
    </submittedName>
</protein>
<name>M2YKL6_DOTSN</name>
<sequence length="72" mass="7906">NCQSVLHAAVSLKAPAHHGSECLPALVAIHGGIMKPKEYCFTRMAPSDRLSRAAVFECTWPRSICQQSARRN</sequence>
<keyword evidence="2" id="KW-1185">Reference proteome</keyword>
<dbReference type="Proteomes" id="UP000016933">
    <property type="component" value="Unassembled WGS sequence"/>
</dbReference>
<dbReference type="AlphaFoldDB" id="M2YKL6"/>
<evidence type="ECO:0000313" key="1">
    <source>
        <dbReference type="EMBL" id="EME39516.1"/>
    </source>
</evidence>
<reference evidence="1 2" key="2">
    <citation type="journal article" date="2012" name="PLoS Pathog.">
        <title>Diverse lifestyles and strategies of plant pathogenesis encoded in the genomes of eighteen Dothideomycetes fungi.</title>
        <authorList>
            <person name="Ohm R.A."/>
            <person name="Feau N."/>
            <person name="Henrissat B."/>
            <person name="Schoch C.L."/>
            <person name="Horwitz B.A."/>
            <person name="Barry K.W."/>
            <person name="Condon B.J."/>
            <person name="Copeland A.C."/>
            <person name="Dhillon B."/>
            <person name="Glaser F."/>
            <person name="Hesse C.N."/>
            <person name="Kosti I."/>
            <person name="LaButti K."/>
            <person name="Lindquist E.A."/>
            <person name="Lucas S."/>
            <person name="Salamov A.A."/>
            <person name="Bradshaw R.E."/>
            <person name="Ciuffetti L."/>
            <person name="Hamelin R.C."/>
            <person name="Kema G.H.J."/>
            <person name="Lawrence C."/>
            <person name="Scott J.A."/>
            <person name="Spatafora J.W."/>
            <person name="Turgeon B.G."/>
            <person name="de Wit P.J.G.M."/>
            <person name="Zhong S."/>
            <person name="Goodwin S.B."/>
            <person name="Grigoriev I.V."/>
        </authorList>
    </citation>
    <scope>NUCLEOTIDE SEQUENCE [LARGE SCALE GENOMIC DNA]</scope>
    <source>
        <strain evidence="2">NZE10 / CBS 128990</strain>
    </source>
</reference>
<proteinExistence type="predicted"/>